<evidence type="ECO:0000256" key="1">
    <source>
        <dbReference type="SAM" id="Phobius"/>
    </source>
</evidence>
<keyword evidence="3" id="KW-1185">Reference proteome</keyword>
<keyword evidence="1" id="KW-0472">Membrane</keyword>
<gene>
    <name evidence="2" type="ORF">J2S07_000106</name>
</gene>
<proteinExistence type="predicted"/>
<protein>
    <recommendedName>
        <fullName evidence="4">Peptidase MA-like domain-containing protein</fullName>
    </recommendedName>
</protein>
<comment type="caution">
    <text evidence="2">The sequence shown here is derived from an EMBL/GenBank/DDBJ whole genome shotgun (WGS) entry which is preliminary data.</text>
</comment>
<name>A0ABT9UYN2_9BACL</name>
<reference evidence="2 3" key="1">
    <citation type="submission" date="2023-07" db="EMBL/GenBank/DDBJ databases">
        <title>Genomic Encyclopedia of Type Strains, Phase IV (KMG-IV): sequencing the most valuable type-strain genomes for metagenomic binning, comparative biology and taxonomic classification.</title>
        <authorList>
            <person name="Goeker M."/>
        </authorList>
    </citation>
    <scope>NUCLEOTIDE SEQUENCE [LARGE SCALE GENOMIC DNA]</scope>
    <source>
        <strain evidence="2 3">DSM 23948</strain>
    </source>
</reference>
<dbReference type="RefSeq" id="WP_307148435.1">
    <property type="nucleotide sequence ID" value="NZ_JAUSTU010000001.1"/>
</dbReference>
<organism evidence="2 3">
    <name type="scientific">Anoxybacillus andreesenii</name>
    <dbReference type="NCBI Taxonomy" id="1325932"/>
    <lineage>
        <taxon>Bacteria</taxon>
        <taxon>Bacillati</taxon>
        <taxon>Bacillota</taxon>
        <taxon>Bacilli</taxon>
        <taxon>Bacillales</taxon>
        <taxon>Anoxybacillaceae</taxon>
        <taxon>Anoxybacillus</taxon>
    </lineage>
</organism>
<evidence type="ECO:0000313" key="3">
    <source>
        <dbReference type="Proteomes" id="UP001231362"/>
    </source>
</evidence>
<evidence type="ECO:0000313" key="2">
    <source>
        <dbReference type="EMBL" id="MDQ0153808.1"/>
    </source>
</evidence>
<accession>A0ABT9UYN2</accession>
<keyword evidence="1" id="KW-0812">Transmembrane</keyword>
<feature type="transmembrane region" description="Helical" evidence="1">
    <location>
        <begin position="7"/>
        <end position="24"/>
    </location>
</feature>
<dbReference type="Proteomes" id="UP001231362">
    <property type="component" value="Unassembled WGS sequence"/>
</dbReference>
<evidence type="ECO:0008006" key="4">
    <source>
        <dbReference type="Google" id="ProtNLM"/>
    </source>
</evidence>
<dbReference type="EMBL" id="JAUSTU010000001">
    <property type="protein sequence ID" value="MDQ0153808.1"/>
    <property type="molecule type" value="Genomic_DNA"/>
</dbReference>
<keyword evidence="1" id="KW-1133">Transmembrane helix</keyword>
<sequence>MLRILKYTISSILAVILVFTYWYVEVNGTDDVKFNHIEINDISLNYEDGIVTSDIIPIIDNLEDVPSAYFGEHFKKHLPLRIYILNSEESYNKLVHRIPNATLVETEGIYFLNRIILNGSSQYFSLDRLLLHEYAHYMLDEVCFELGIREGSLPQWFREGFSEYVSRKELNDIPQSLSKGIELIDLGKLTKNERFHEIINSYEISYIFLNDMMVRFGTGVVEDIMIDLASTKNFNESFYNITNIPLEQYHESIELSLLVTKRK</sequence>